<dbReference type="Proteomes" id="UP000592294">
    <property type="component" value="Unassembled WGS sequence"/>
</dbReference>
<keyword evidence="2" id="KW-1185">Reference proteome</keyword>
<organism evidence="1 2">
    <name type="scientific">Allochromatium humboldtianum</name>
    <dbReference type="NCBI Taxonomy" id="504901"/>
    <lineage>
        <taxon>Bacteria</taxon>
        <taxon>Pseudomonadati</taxon>
        <taxon>Pseudomonadota</taxon>
        <taxon>Gammaproteobacteria</taxon>
        <taxon>Chromatiales</taxon>
        <taxon>Chromatiaceae</taxon>
        <taxon>Allochromatium</taxon>
    </lineage>
</organism>
<dbReference type="EMBL" id="JABZEO010000011">
    <property type="protein sequence ID" value="NVZ10639.1"/>
    <property type="molecule type" value="Genomic_DNA"/>
</dbReference>
<protein>
    <submittedName>
        <fullName evidence="1">Uncharacterized protein</fullName>
    </submittedName>
</protein>
<sequence length="147" mass="16477">MNAAELAALADRLAEHAPPGTPERDFARAVARWLQGEEDTLDAALGLSAHRGQDSAPRRWRRDQRNRHLTTALELVEGDTTGARCRALAAEIARFESRIWPRWRVLTAPPPEASRLRTALFKARQFGCLPTTHEQLRNIARETGSSF</sequence>
<gene>
    <name evidence="1" type="ORF">HW932_15355</name>
</gene>
<proteinExistence type="predicted"/>
<dbReference type="RefSeq" id="WP_176977372.1">
    <property type="nucleotide sequence ID" value="NZ_JABZEO010000011.1"/>
</dbReference>
<evidence type="ECO:0000313" key="2">
    <source>
        <dbReference type="Proteomes" id="UP000592294"/>
    </source>
</evidence>
<reference evidence="1 2" key="1">
    <citation type="submission" date="2020-06" db="EMBL/GenBank/DDBJ databases">
        <title>Whole-genome sequence of Allochromatium humboldtianum DSM 21881, type strain.</title>
        <authorList>
            <person name="Kyndt J.A."/>
            <person name="Meyer T.E."/>
        </authorList>
    </citation>
    <scope>NUCLEOTIDE SEQUENCE [LARGE SCALE GENOMIC DNA]</scope>
    <source>
        <strain evidence="1 2">DSM 21881</strain>
    </source>
</reference>
<evidence type="ECO:0000313" key="1">
    <source>
        <dbReference type="EMBL" id="NVZ10639.1"/>
    </source>
</evidence>
<accession>A0A850R7G3</accession>
<comment type="caution">
    <text evidence="1">The sequence shown here is derived from an EMBL/GenBank/DDBJ whole genome shotgun (WGS) entry which is preliminary data.</text>
</comment>
<name>A0A850R7G3_9GAMM</name>
<dbReference type="AlphaFoldDB" id="A0A850R7G3"/>